<keyword evidence="2" id="KW-1185">Reference proteome</keyword>
<protein>
    <submittedName>
        <fullName evidence="1">Uncharacterized protein</fullName>
    </submittedName>
</protein>
<proteinExistence type="predicted"/>
<dbReference type="InterPro" id="IPR045514">
    <property type="entry name" value="DUF6478"/>
</dbReference>
<reference evidence="1 2" key="1">
    <citation type="submission" date="2018-04" db="EMBL/GenBank/DDBJ databases">
        <title>Genomic Encyclopedia of Archaeal and Bacterial Type Strains, Phase II (KMG-II): from individual species to whole genera.</title>
        <authorList>
            <person name="Goeker M."/>
        </authorList>
    </citation>
    <scope>NUCLEOTIDE SEQUENCE [LARGE SCALE GENOMIC DNA]</scope>
    <source>
        <strain evidence="1 2">DSM 21823</strain>
    </source>
</reference>
<evidence type="ECO:0000313" key="1">
    <source>
        <dbReference type="EMBL" id="PTX50083.1"/>
    </source>
</evidence>
<organism evidence="1 2">
    <name type="scientific">Gemmobacter caeni</name>
    <dbReference type="NCBI Taxonomy" id="589035"/>
    <lineage>
        <taxon>Bacteria</taxon>
        <taxon>Pseudomonadati</taxon>
        <taxon>Pseudomonadota</taxon>
        <taxon>Alphaproteobacteria</taxon>
        <taxon>Rhodobacterales</taxon>
        <taxon>Paracoccaceae</taxon>
        <taxon>Gemmobacter</taxon>
    </lineage>
</organism>
<accession>A0A2T6B231</accession>
<dbReference type="Pfam" id="PF20086">
    <property type="entry name" value="DUF6478"/>
    <property type="match status" value="1"/>
</dbReference>
<evidence type="ECO:0000313" key="2">
    <source>
        <dbReference type="Proteomes" id="UP000244224"/>
    </source>
</evidence>
<name>A0A2T6B231_9RHOB</name>
<dbReference type="EMBL" id="QBKP01000006">
    <property type="protein sequence ID" value="PTX50083.1"/>
    <property type="molecule type" value="Genomic_DNA"/>
</dbReference>
<comment type="caution">
    <text evidence="1">The sequence shown here is derived from an EMBL/GenBank/DDBJ whole genome shotgun (WGS) entry which is preliminary data.</text>
</comment>
<dbReference type="Proteomes" id="UP000244224">
    <property type="component" value="Unassembled WGS sequence"/>
</dbReference>
<sequence length="268" mass="31243">MRTVRRIINGDMGNKLDNLLDRLIQRRFERRWAGWADRATQMGLEELRDLRGRARAARRQLDRVIHVAEHRLALPVIGSNALRKPMGSDWVWRPDLWKGEIPVPGFSSVPSKQPVCEGATLFHDCRRSELTVRQVRNTREADLAPFGLRMDVFRFDGSFLSLVLDLPPESVQGLRLRHLIRLDVIVEMEKPLEIFARLNVRHGPNVEQIVRELPLAEEEVMVEFDLAYTKMSEKRVEKMWIDLIFEGPEMNQIILRDVTLSRRPRADI</sequence>
<gene>
    <name evidence="1" type="ORF">C8N34_106265</name>
</gene>
<dbReference type="AlphaFoldDB" id="A0A2T6B231"/>